<keyword evidence="4 8" id="KW-1133">Transmembrane helix</keyword>
<dbReference type="PANTHER" id="PTHR11662:SF333">
    <property type="entry name" value="D-GALACTONATE TRANSPORTER"/>
    <property type="match status" value="1"/>
</dbReference>
<evidence type="ECO:0000313" key="11">
    <source>
        <dbReference type="Proteomes" id="UP000351155"/>
    </source>
</evidence>
<dbReference type="InterPro" id="IPR011701">
    <property type="entry name" value="MFS"/>
</dbReference>
<feature type="transmembrane region" description="Helical" evidence="8">
    <location>
        <begin position="220"/>
        <end position="239"/>
    </location>
</feature>
<evidence type="ECO:0000256" key="1">
    <source>
        <dbReference type="ARBA" id="ARBA00004141"/>
    </source>
</evidence>
<feature type="transmembrane region" description="Helical" evidence="8">
    <location>
        <begin position="455"/>
        <end position="475"/>
    </location>
</feature>
<dbReference type="PANTHER" id="PTHR11662">
    <property type="entry name" value="SOLUTE CARRIER FAMILY 17"/>
    <property type="match status" value="1"/>
</dbReference>
<dbReference type="Pfam" id="PF07690">
    <property type="entry name" value="MFS_1"/>
    <property type="match status" value="1"/>
</dbReference>
<dbReference type="GO" id="GO:0016020">
    <property type="term" value="C:membrane"/>
    <property type="evidence" value="ECO:0007669"/>
    <property type="project" value="UniProtKB-SubCell"/>
</dbReference>
<protein>
    <submittedName>
        <fullName evidence="10">D-galactonate transporter</fullName>
    </submittedName>
</protein>
<feature type="transmembrane region" description="Helical" evidence="8">
    <location>
        <begin position="133"/>
        <end position="149"/>
    </location>
</feature>
<dbReference type="CDD" id="cd17319">
    <property type="entry name" value="MFS_ExuT_GudP_like"/>
    <property type="match status" value="1"/>
</dbReference>
<proteinExistence type="inferred from homology"/>
<feature type="transmembrane region" description="Helical" evidence="8">
    <location>
        <begin position="363"/>
        <end position="384"/>
    </location>
</feature>
<dbReference type="EMBL" id="CAADIW010000006">
    <property type="protein sequence ID" value="VFS15303.1"/>
    <property type="molecule type" value="Genomic_DNA"/>
</dbReference>
<accession>A0A484WXS4</accession>
<gene>
    <name evidence="10" type="primary">dgoT_1</name>
    <name evidence="10" type="ORF">NCTC12126_01213</name>
</gene>
<dbReference type="FunFam" id="1.20.1250.20:FF:000006">
    <property type="entry name" value="MFS transporter"/>
    <property type="match status" value="1"/>
</dbReference>
<dbReference type="PIRSF" id="PIRSF002808">
    <property type="entry name" value="Hexose_phosphate_transp"/>
    <property type="match status" value="1"/>
</dbReference>
<feature type="transmembrane region" description="Helical" evidence="8">
    <location>
        <begin position="390"/>
        <end position="413"/>
    </location>
</feature>
<dbReference type="InterPro" id="IPR036259">
    <property type="entry name" value="MFS_trans_sf"/>
</dbReference>
<sequence length="481" mass="53022">MALRLSGLLSRRPGKRSATGAKKRTYKNITLCKLQGMVSGFPMPKIWRQIAMDIPVTATKTGRRRYLTLMMIFITVVICYVDRANLAVASAHIQEEFGITKAEMGYVFSAFAWLYTLCQIPGGWFLDRVGSRLTYFIAIFGWSVATLFQGFATGLMSLIGLRAITGIFEAPAFPTNNRMVTSWFPEHERASAVGFYTSGQFVGLAFLTPLLIWIQELLSWHWVFIVTGGIGIIWSLIWFKVYQPPRLTKSITKAELDYIRDGGGLVDGDAPVKKEARQPLTKADWKLVFHRKLVGVYLGQFAVTSTLWFFLTWFPNYLTQEKGITALKAGFMTTVPFLAAFFGVLLSGWLADRLVKKGFSLGVARKTPIICGLLISTCIMGANYTNDPVWIMTLMAIAFFGNGFASITWSLVSSLAPMRLIGLTGGVFNFVGGLGGITVPLVIGYLAQDYGFGPALVYISAVALIGALSYILLVGDVKRVG</sequence>
<feature type="transmembrane region" description="Helical" evidence="8">
    <location>
        <begin position="66"/>
        <end position="86"/>
    </location>
</feature>
<keyword evidence="2" id="KW-1003">Cell membrane</keyword>
<dbReference type="Proteomes" id="UP000351155">
    <property type="component" value="Unassembled WGS sequence"/>
</dbReference>
<evidence type="ECO:0000256" key="2">
    <source>
        <dbReference type="ARBA" id="ARBA00022475"/>
    </source>
</evidence>
<feature type="transmembrane region" description="Helical" evidence="8">
    <location>
        <begin position="106"/>
        <end position="126"/>
    </location>
</feature>
<feature type="transmembrane region" description="Helical" evidence="8">
    <location>
        <begin position="331"/>
        <end position="351"/>
    </location>
</feature>
<dbReference type="InterPro" id="IPR050382">
    <property type="entry name" value="MFS_Na/Anion_cotransporter"/>
</dbReference>
<comment type="subcellular location">
    <subcellularLocation>
        <location evidence="1">Membrane</location>
        <topology evidence="1">Multi-pass membrane protein</topology>
    </subcellularLocation>
</comment>
<evidence type="ECO:0000256" key="6">
    <source>
        <dbReference type="ARBA" id="ARBA00038514"/>
    </source>
</evidence>
<keyword evidence="3 8" id="KW-0812">Transmembrane</keyword>
<dbReference type="InterPro" id="IPR000849">
    <property type="entry name" value="Sugar_P_transporter"/>
</dbReference>
<dbReference type="Gene3D" id="1.20.1250.20">
    <property type="entry name" value="MFS general substrate transporter like domains"/>
    <property type="match status" value="2"/>
</dbReference>
<feature type="transmembrane region" description="Helical" evidence="8">
    <location>
        <begin position="293"/>
        <end position="311"/>
    </location>
</feature>
<evidence type="ECO:0000313" key="10">
    <source>
        <dbReference type="EMBL" id="VFS15303.1"/>
    </source>
</evidence>
<evidence type="ECO:0000259" key="9">
    <source>
        <dbReference type="PROSITE" id="PS50850"/>
    </source>
</evidence>
<evidence type="ECO:0000256" key="5">
    <source>
        <dbReference type="ARBA" id="ARBA00023136"/>
    </source>
</evidence>
<feature type="compositionally biased region" description="Low complexity" evidence="7">
    <location>
        <begin position="1"/>
        <end position="11"/>
    </location>
</feature>
<evidence type="ECO:0000256" key="8">
    <source>
        <dbReference type="SAM" id="Phobius"/>
    </source>
</evidence>
<feature type="transmembrane region" description="Helical" evidence="8">
    <location>
        <begin position="420"/>
        <end position="443"/>
    </location>
</feature>
<dbReference type="PROSITE" id="PS50850">
    <property type="entry name" value="MFS"/>
    <property type="match status" value="1"/>
</dbReference>
<dbReference type="NCBIfam" id="TIGR00881">
    <property type="entry name" value="2A0104"/>
    <property type="match status" value="1"/>
</dbReference>
<feature type="region of interest" description="Disordered" evidence="7">
    <location>
        <begin position="1"/>
        <end position="21"/>
    </location>
</feature>
<dbReference type="GO" id="GO:0022857">
    <property type="term" value="F:transmembrane transporter activity"/>
    <property type="evidence" value="ECO:0007669"/>
    <property type="project" value="InterPro"/>
</dbReference>
<name>A0A484WXS4_9ENTR</name>
<keyword evidence="5 8" id="KW-0472">Membrane</keyword>
<evidence type="ECO:0000256" key="3">
    <source>
        <dbReference type="ARBA" id="ARBA00022692"/>
    </source>
</evidence>
<organism evidence="10 11">
    <name type="scientific">Enterobacter cancerogenus</name>
    <dbReference type="NCBI Taxonomy" id="69218"/>
    <lineage>
        <taxon>Bacteria</taxon>
        <taxon>Pseudomonadati</taxon>
        <taxon>Pseudomonadota</taxon>
        <taxon>Gammaproteobacteria</taxon>
        <taxon>Enterobacterales</taxon>
        <taxon>Enterobacteriaceae</taxon>
        <taxon>Enterobacter</taxon>
        <taxon>Enterobacter cloacae complex</taxon>
    </lineage>
</organism>
<dbReference type="AlphaFoldDB" id="A0A484WXS4"/>
<dbReference type="SUPFAM" id="SSF103473">
    <property type="entry name" value="MFS general substrate transporter"/>
    <property type="match status" value="1"/>
</dbReference>
<evidence type="ECO:0000256" key="4">
    <source>
        <dbReference type="ARBA" id="ARBA00022989"/>
    </source>
</evidence>
<dbReference type="NCBIfam" id="TIGR00893">
    <property type="entry name" value="2A0114"/>
    <property type="match status" value="1"/>
</dbReference>
<evidence type="ECO:0000256" key="7">
    <source>
        <dbReference type="SAM" id="MobiDB-lite"/>
    </source>
</evidence>
<feature type="domain" description="Major facilitator superfamily (MFS) profile" evidence="9">
    <location>
        <begin position="68"/>
        <end position="478"/>
    </location>
</feature>
<reference evidence="10 11" key="1">
    <citation type="submission" date="2019-03" db="EMBL/GenBank/DDBJ databases">
        <authorList>
            <consortium name="Pathogen Informatics"/>
        </authorList>
    </citation>
    <scope>NUCLEOTIDE SEQUENCE [LARGE SCALE GENOMIC DNA]</scope>
    <source>
        <strain evidence="10 11">NCTC12126</strain>
    </source>
</reference>
<comment type="similarity">
    <text evidence="6">Belongs to the major facilitator superfamily. Phthalate permease family.</text>
</comment>
<dbReference type="InterPro" id="IPR020846">
    <property type="entry name" value="MFS_dom"/>
</dbReference>